<comment type="caution">
    <text evidence="3">The sequence shown here is derived from an EMBL/GenBank/DDBJ whole genome shotgun (WGS) entry which is preliminary data.</text>
</comment>
<dbReference type="STRING" id="63057.A0A2P5E0S6"/>
<name>A0A2P5E0S6_TREOI</name>
<dbReference type="InParanoid" id="A0A2P5E0S6"/>
<dbReference type="Pfam" id="PF15072">
    <property type="entry name" value="HROB"/>
    <property type="match status" value="1"/>
</dbReference>
<dbReference type="EMBL" id="JXTC01000237">
    <property type="protein sequence ID" value="PON79143.1"/>
    <property type="molecule type" value="Genomic_DNA"/>
</dbReference>
<evidence type="ECO:0000256" key="1">
    <source>
        <dbReference type="SAM" id="MobiDB-lite"/>
    </source>
</evidence>
<evidence type="ECO:0000313" key="4">
    <source>
        <dbReference type="Proteomes" id="UP000237000"/>
    </source>
</evidence>
<feature type="region of interest" description="Disordered" evidence="1">
    <location>
        <begin position="1"/>
        <end position="88"/>
    </location>
</feature>
<dbReference type="Proteomes" id="UP000237000">
    <property type="component" value="Unassembled WGS sequence"/>
</dbReference>
<proteinExistence type="predicted"/>
<protein>
    <submittedName>
        <fullName evidence="3">Nuclear localized protein</fullName>
    </submittedName>
</protein>
<sequence>MAEEEEPWEALDVDDSDLPFLRPCKRQNFSPLSHSSSSQTKPSSPPPSPSPAPLLIPGPAGAVQAAMHRRARGHRSFSGARDEDPVPTQEYIKRVLENGDAREDDDFRANPWLSALEFLRTEGMVDGNCASPGTPLGSIKNGLHSDRVALVVAIIKSCTPNGLGGLMLTLKDPTGTMGASIHRKVLCEGEFGKIITVGAVLVLQKVAVFAPLRSAFYLNITLNNMVKVISKDSGPSMKHNYAPSTFRYAAESSESSKKSDIPQPMLSLERTEGIMNNLRKNSEFRGSVNSNRVLADLVVPENSCSSDDICRNSVASAEKESLSMKQVMVNGITKTVVTENTIYNDQVFVTNEQPSVCDPAKANNSSCSIKVPIATENLFEVPGDEEPDITCGTKKQRQLTVSRTSVPDWTDEQLDELSAFDE</sequence>
<feature type="compositionally biased region" description="Low complexity" evidence="1">
    <location>
        <begin position="30"/>
        <end position="42"/>
    </location>
</feature>
<dbReference type="InterPro" id="IPR028045">
    <property type="entry name" value="HROB"/>
</dbReference>
<dbReference type="PANTHER" id="PTHR14523">
    <property type="entry name" value="UNCHARACTERIZED PROTEIN C17ORF53 HOMOLOG"/>
    <property type="match status" value="1"/>
</dbReference>
<dbReference type="OrthoDB" id="550780at2759"/>
<dbReference type="GO" id="GO:0000725">
    <property type="term" value="P:recombinational repair"/>
    <property type="evidence" value="ECO:0007669"/>
    <property type="project" value="InterPro"/>
</dbReference>
<accession>A0A2P5E0S6</accession>
<reference evidence="4" key="1">
    <citation type="submission" date="2016-06" db="EMBL/GenBank/DDBJ databases">
        <title>Parallel loss of symbiosis genes in relatives of nitrogen-fixing non-legume Parasponia.</title>
        <authorList>
            <person name="Van Velzen R."/>
            <person name="Holmer R."/>
            <person name="Bu F."/>
            <person name="Rutten L."/>
            <person name="Van Zeijl A."/>
            <person name="Liu W."/>
            <person name="Santuari L."/>
            <person name="Cao Q."/>
            <person name="Sharma T."/>
            <person name="Shen D."/>
            <person name="Roswanjaya Y."/>
            <person name="Wardhani T."/>
            <person name="Kalhor M.S."/>
            <person name="Jansen J."/>
            <person name="Van den Hoogen J."/>
            <person name="Gungor B."/>
            <person name="Hartog M."/>
            <person name="Hontelez J."/>
            <person name="Verver J."/>
            <person name="Yang W.-C."/>
            <person name="Schijlen E."/>
            <person name="Repin R."/>
            <person name="Schilthuizen M."/>
            <person name="Schranz E."/>
            <person name="Heidstra R."/>
            <person name="Miyata K."/>
            <person name="Fedorova E."/>
            <person name="Kohlen W."/>
            <person name="Bisseling T."/>
            <person name="Smit S."/>
            <person name="Geurts R."/>
        </authorList>
    </citation>
    <scope>NUCLEOTIDE SEQUENCE [LARGE SCALE GENOMIC DNA]</scope>
    <source>
        <strain evidence="4">cv. RG33-2</strain>
    </source>
</reference>
<gene>
    <name evidence="3" type="ORF">TorRG33x02_236550</name>
</gene>
<evidence type="ECO:0000259" key="2">
    <source>
        <dbReference type="Pfam" id="PF15072"/>
    </source>
</evidence>
<feature type="compositionally biased region" description="Pro residues" evidence="1">
    <location>
        <begin position="43"/>
        <end position="56"/>
    </location>
</feature>
<dbReference type="InterPro" id="IPR058570">
    <property type="entry name" value="HROB_OB"/>
</dbReference>
<keyword evidence="4" id="KW-1185">Reference proteome</keyword>
<dbReference type="AlphaFoldDB" id="A0A2P5E0S6"/>
<feature type="compositionally biased region" description="Acidic residues" evidence="1">
    <location>
        <begin position="1"/>
        <end position="17"/>
    </location>
</feature>
<feature type="domain" description="Homologous recombination OB-fold protein OB-fold" evidence="2">
    <location>
        <begin position="146"/>
        <end position="232"/>
    </location>
</feature>
<organism evidence="3 4">
    <name type="scientific">Trema orientale</name>
    <name type="common">Charcoal tree</name>
    <name type="synonym">Celtis orientalis</name>
    <dbReference type="NCBI Taxonomy" id="63057"/>
    <lineage>
        <taxon>Eukaryota</taxon>
        <taxon>Viridiplantae</taxon>
        <taxon>Streptophyta</taxon>
        <taxon>Embryophyta</taxon>
        <taxon>Tracheophyta</taxon>
        <taxon>Spermatophyta</taxon>
        <taxon>Magnoliopsida</taxon>
        <taxon>eudicotyledons</taxon>
        <taxon>Gunneridae</taxon>
        <taxon>Pentapetalae</taxon>
        <taxon>rosids</taxon>
        <taxon>fabids</taxon>
        <taxon>Rosales</taxon>
        <taxon>Cannabaceae</taxon>
        <taxon>Trema</taxon>
    </lineage>
</organism>
<evidence type="ECO:0000313" key="3">
    <source>
        <dbReference type="EMBL" id="PON79143.1"/>
    </source>
</evidence>
<dbReference type="PANTHER" id="PTHR14523:SF1">
    <property type="entry name" value="HOMOLOGOUS RECOMBINATION OB-FOLD PROTEIN"/>
    <property type="match status" value="1"/>
</dbReference>